<dbReference type="GO" id="GO:0003700">
    <property type="term" value="F:DNA-binding transcription factor activity"/>
    <property type="evidence" value="ECO:0007669"/>
    <property type="project" value="InterPro"/>
</dbReference>
<dbReference type="SMART" id="SM00347">
    <property type="entry name" value="HTH_MARR"/>
    <property type="match status" value="1"/>
</dbReference>
<reference evidence="2" key="2">
    <citation type="submission" date="2023-01" db="EMBL/GenBank/DDBJ databases">
        <authorList>
            <person name="Sun Q."/>
            <person name="Evtushenko L."/>
        </authorList>
    </citation>
    <scope>NUCLEOTIDE SEQUENCE</scope>
    <source>
        <strain evidence="2">VKM Ac-1321</strain>
    </source>
</reference>
<protein>
    <submittedName>
        <fullName evidence="2">MarR family transcriptional regulator</fullName>
    </submittedName>
</protein>
<sequence>MDDVDRIVEQWARERPELETEAMAVFGRIYRLAKVLGDRQEKVYGELGLNRGEFDVLATLRRAGDPFELSPKQLSATLMLTTGGMTGRLDRLERSGLVTRSPDPEDRRGLIITLTARGRHLVDAAVGAGLDAQRDVLEQLPPAARRRLNALLKDLLAAAEP</sequence>
<proteinExistence type="predicted"/>
<feature type="domain" description="HTH marR-type" evidence="1">
    <location>
        <begin position="22"/>
        <end position="157"/>
    </location>
</feature>
<dbReference type="InterPro" id="IPR036390">
    <property type="entry name" value="WH_DNA-bd_sf"/>
</dbReference>
<gene>
    <name evidence="2" type="ORF">GCM10017581_000030</name>
</gene>
<evidence type="ECO:0000313" key="3">
    <source>
        <dbReference type="Proteomes" id="UP001143480"/>
    </source>
</evidence>
<dbReference type="SUPFAM" id="SSF46785">
    <property type="entry name" value="Winged helix' DNA-binding domain"/>
    <property type="match status" value="1"/>
</dbReference>
<dbReference type="GO" id="GO:0006950">
    <property type="term" value="P:response to stress"/>
    <property type="evidence" value="ECO:0007669"/>
    <property type="project" value="TreeGrafter"/>
</dbReference>
<dbReference type="Pfam" id="PF12802">
    <property type="entry name" value="MarR_2"/>
    <property type="match status" value="1"/>
</dbReference>
<dbReference type="Proteomes" id="UP001143480">
    <property type="component" value="Unassembled WGS sequence"/>
</dbReference>
<organism evidence="2 3">
    <name type="scientific">Dactylosporangium matsuzakiense</name>
    <dbReference type="NCBI Taxonomy" id="53360"/>
    <lineage>
        <taxon>Bacteria</taxon>
        <taxon>Bacillati</taxon>
        <taxon>Actinomycetota</taxon>
        <taxon>Actinomycetes</taxon>
        <taxon>Micromonosporales</taxon>
        <taxon>Micromonosporaceae</taxon>
        <taxon>Dactylosporangium</taxon>
    </lineage>
</organism>
<reference evidence="2" key="1">
    <citation type="journal article" date="2014" name="Int. J. Syst. Evol. Microbiol.">
        <title>Complete genome sequence of Corynebacterium casei LMG S-19264T (=DSM 44701T), isolated from a smear-ripened cheese.</title>
        <authorList>
            <consortium name="US DOE Joint Genome Institute (JGI-PGF)"/>
            <person name="Walter F."/>
            <person name="Albersmeier A."/>
            <person name="Kalinowski J."/>
            <person name="Ruckert C."/>
        </authorList>
    </citation>
    <scope>NUCLEOTIDE SEQUENCE</scope>
    <source>
        <strain evidence="2">VKM Ac-1321</strain>
    </source>
</reference>
<dbReference type="AlphaFoldDB" id="A0A9W6KBE5"/>
<dbReference type="InterPro" id="IPR000835">
    <property type="entry name" value="HTH_MarR-typ"/>
</dbReference>
<comment type="caution">
    <text evidence="2">The sequence shown here is derived from an EMBL/GenBank/DDBJ whole genome shotgun (WGS) entry which is preliminary data.</text>
</comment>
<evidence type="ECO:0000313" key="2">
    <source>
        <dbReference type="EMBL" id="GLK98262.1"/>
    </source>
</evidence>
<dbReference type="PROSITE" id="PS50995">
    <property type="entry name" value="HTH_MARR_2"/>
    <property type="match status" value="1"/>
</dbReference>
<dbReference type="Gene3D" id="1.10.10.10">
    <property type="entry name" value="Winged helix-like DNA-binding domain superfamily/Winged helix DNA-binding domain"/>
    <property type="match status" value="1"/>
</dbReference>
<dbReference type="InterPro" id="IPR039422">
    <property type="entry name" value="MarR/SlyA-like"/>
</dbReference>
<accession>A0A9W6KBE5</accession>
<keyword evidence="3" id="KW-1185">Reference proteome</keyword>
<dbReference type="PANTHER" id="PTHR33164">
    <property type="entry name" value="TRANSCRIPTIONAL REGULATOR, MARR FAMILY"/>
    <property type="match status" value="1"/>
</dbReference>
<dbReference type="InterPro" id="IPR036388">
    <property type="entry name" value="WH-like_DNA-bd_sf"/>
</dbReference>
<evidence type="ECO:0000259" key="1">
    <source>
        <dbReference type="PROSITE" id="PS50995"/>
    </source>
</evidence>
<dbReference type="PANTHER" id="PTHR33164:SF104">
    <property type="entry name" value="TRANSCRIPTIONAL REGULATORY PROTEIN"/>
    <property type="match status" value="1"/>
</dbReference>
<dbReference type="EMBL" id="BSFP01000001">
    <property type="protein sequence ID" value="GLK98262.1"/>
    <property type="molecule type" value="Genomic_DNA"/>
</dbReference>
<name>A0A9W6KBE5_9ACTN</name>
<dbReference type="PRINTS" id="PR00598">
    <property type="entry name" value="HTHMARR"/>
</dbReference>
<dbReference type="RefSeq" id="WP_223102855.1">
    <property type="nucleotide sequence ID" value="NZ_BAAAXA010000003.1"/>
</dbReference>